<comment type="pathway">
    <text evidence="5">Porphyrin-containing compound metabolism.</text>
</comment>
<evidence type="ECO:0000256" key="2">
    <source>
        <dbReference type="ARBA" id="ARBA00001933"/>
    </source>
</evidence>
<dbReference type="OrthoDB" id="6524at2157"/>
<dbReference type="HOGENOM" id="CLU_016922_1_5_2"/>
<dbReference type="CDD" id="cd00610">
    <property type="entry name" value="OAT_like"/>
    <property type="match status" value="1"/>
</dbReference>
<dbReference type="Pfam" id="PF00202">
    <property type="entry name" value="Aminotran_3"/>
    <property type="match status" value="1"/>
</dbReference>
<dbReference type="GO" id="GO:0042286">
    <property type="term" value="F:glutamate-1-semialdehyde 2,1-aminomutase activity"/>
    <property type="evidence" value="ECO:0007669"/>
    <property type="project" value="UniProtKB-EC"/>
</dbReference>
<dbReference type="Gene3D" id="3.40.640.10">
    <property type="entry name" value="Type I PLP-dependent aspartate aminotransferase-like (Major domain)"/>
    <property type="match status" value="1"/>
</dbReference>
<dbReference type="InterPro" id="IPR015424">
    <property type="entry name" value="PyrdxlP-dep_Trfase"/>
</dbReference>
<dbReference type="PROSITE" id="PS00600">
    <property type="entry name" value="AA_TRANSFER_CLASS_3"/>
    <property type="match status" value="1"/>
</dbReference>
<dbReference type="Gene3D" id="3.90.1150.10">
    <property type="entry name" value="Aspartate Aminotransferase, domain 1"/>
    <property type="match status" value="1"/>
</dbReference>
<comment type="cofactor">
    <cofactor evidence="2">
        <name>pyridoxal 5'-phosphate</name>
        <dbReference type="ChEBI" id="CHEBI:597326"/>
    </cofactor>
</comment>
<dbReference type="GeneID" id="5709450"/>
<evidence type="ECO:0000256" key="3">
    <source>
        <dbReference type="ARBA" id="ARBA00022898"/>
    </source>
</evidence>
<accession>A8MAU6</accession>
<protein>
    <submittedName>
        <fullName evidence="7">Aminotransferase class-III</fullName>
    </submittedName>
</protein>
<dbReference type="AlphaFoldDB" id="A8MAU6"/>
<keyword evidence="4" id="KW-0413">Isomerase</keyword>
<dbReference type="Proteomes" id="UP000001137">
    <property type="component" value="Chromosome"/>
</dbReference>
<organism evidence="7 8">
    <name type="scientific">Caldivirga maquilingensis (strain ATCC 700844 / DSM 13496 / JCM 10307 / IC-167)</name>
    <dbReference type="NCBI Taxonomy" id="397948"/>
    <lineage>
        <taxon>Archaea</taxon>
        <taxon>Thermoproteota</taxon>
        <taxon>Thermoprotei</taxon>
        <taxon>Thermoproteales</taxon>
        <taxon>Thermoproteaceae</taxon>
        <taxon>Caldivirga</taxon>
    </lineage>
</organism>
<evidence type="ECO:0000313" key="7">
    <source>
        <dbReference type="EMBL" id="ABW01132.1"/>
    </source>
</evidence>
<dbReference type="EMBL" id="CP000852">
    <property type="protein sequence ID" value="ABW01132.1"/>
    <property type="molecule type" value="Genomic_DNA"/>
</dbReference>
<dbReference type="RefSeq" id="WP_012185352.1">
    <property type="nucleotide sequence ID" value="NC_009954.1"/>
</dbReference>
<dbReference type="InterPro" id="IPR015422">
    <property type="entry name" value="PyrdxlP-dep_Trfase_small"/>
</dbReference>
<dbReference type="eggNOG" id="arCOG00918">
    <property type="taxonomic scope" value="Archaea"/>
</dbReference>
<dbReference type="InterPro" id="IPR005814">
    <property type="entry name" value="Aminotrans_3"/>
</dbReference>
<evidence type="ECO:0000256" key="5">
    <source>
        <dbReference type="ARBA" id="ARBA00023444"/>
    </source>
</evidence>
<keyword evidence="8" id="KW-1185">Reference proteome</keyword>
<comment type="catalytic activity">
    <reaction evidence="1">
        <text>(S)-4-amino-5-oxopentanoate = 5-aminolevulinate</text>
        <dbReference type="Rhea" id="RHEA:14265"/>
        <dbReference type="ChEBI" id="CHEBI:57501"/>
        <dbReference type="ChEBI" id="CHEBI:356416"/>
        <dbReference type="EC" id="5.4.3.8"/>
    </reaction>
</comment>
<reference evidence="7 8" key="1">
    <citation type="submission" date="2007-10" db="EMBL/GenBank/DDBJ databases">
        <title>Complete sequence of Caldivirga maquilingensis IC-167.</title>
        <authorList>
            <consortium name="US DOE Joint Genome Institute"/>
            <person name="Copeland A."/>
            <person name="Lucas S."/>
            <person name="Lapidus A."/>
            <person name="Barry K."/>
            <person name="Glavina del Rio T."/>
            <person name="Dalin E."/>
            <person name="Tice H."/>
            <person name="Pitluck S."/>
            <person name="Saunders E."/>
            <person name="Brettin T."/>
            <person name="Bruce D."/>
            <person name="Detter J.C."/>
            <person name="Han C."/>
            <person name="Schmutz J."/>
            <person name="Larimer F."/>
            <person name="Land M."/>
            <person name="Hauser L."/>
            <person name="Kyrpides N."/>
            <person name="Ivanova N."/>
            <person name="Biddle J.F."/>
            <person name="Zhang Z."/>
            <person name="Fitz-Gibbon S.T."/>
            <person name="Lowe T.M."/>
            <person name="Saltikov C."/>
            <person name="House C.H."/>
            <person name="Richardson P."/>
        </authorList>
    </citation>
    <scope>NUCLEOTIDE SEQUENCE [LARGE SCALE GENOMIC DNA]</scope>
    <source>
        <strain evidence="8">ATCC 700844 / DSM 13496 / JCM 10307 / IC-167</strain>
    </source>
</reference>
<keyword evidence="7" id="KW-0032">Aminotransferase</keyword>
<dbReference type="InterPro" id="IPR049704">
    <property type="entry name" value="Aminotrans_3_PPA_site"/>
</dbReference>
<evidence type="ECO:0000256" key="1">
    <source>
        <dbReference type="ARBA" id="ARBA00001579"/>
    </source>
</evidence>
<gene>
    <name evidence="7" type="ordered locus">Cmaq_0284</name>
</gene>
<dbReference type="GO" id="GO:0008483">
    <property type="term" value="F:transaminase activity"/>
    <property type="evidence" value="ECO:0007669"/>
    <property type="project" value="UniProtKB-KW"/>
</dbReference>
<dbReference type="GO" id="GO:0030170">
    <property type="term" value="F:pyridoxal phosphate binding"/>
    <property type="evidence" value="ECO:0007669"/>
    <property type="project" value="InterPro"/>
</dbReference>
<sequence length="452" mass="50662">MLNLQDRVQELVKRLEAEYSAKTSKSAEFFRRASRVLPGGTTYQVRFFKPYPIYVTKAKGVLVWDLDGNSYVDFWMGHGAHIMGHSPDFIIKAVNEATLNGTHLGYPNTLEVEYAELLTKVVPNAEMVRFSNSGTEANMYAVRLARAYTGRRYIIKIEGGWHGGYDALHVGVNPPFEGPESLGLPEEHIKYTLVVPYNDLNALEKALKTHDVAAVIIEPVLGSGGCIEPQPNYLRGVRELTSEYGSLLILDEVITGFRLALGGGQEYFNVKADIVTLGKIVGGGYPGAGAIVSNAEVMELLNQVKRPDAKSRSFHGGTFTGNIVTLTAGYTLVNYLSSNRGVYEQLNSLWDWARRRMNEVCETHDRLCWVTGVGSMIGIHFTRSKPVNVREAYQLRINEQLYDLMHLYMRINNILYMTEHMSHLLPSILHTREHAQKLIDSLDNMLSMITSK</sequence>
<dbReference type="PANTHER" id="PTHR43713">
    <property type="entry name" value="GLUTAMATE-1-SEMIALDEHYDE 2,1-AMINOMUTASE"/>
    <property type="match status" value="1"/>
</dbReference>
<evidence type="ECO:0000256" key="4">
    <source>
        <dbReference type="ARBA" id="ARBA00023235"/>
    </source>
</evidence>
<name>A8MAU6_CALMQ</name>
<dbReference type="PANTHER" id="PTHR43713:SF3">
    <property type="entry name" value="GLUTAMATE-1-SEMIALDEHYDE 2,1-AMINOMUTASE 1, CHLOROPLASTIC-RELATED"/>
    <property type="match status" value="1"/>
</dbReference>
<evidence type="ECO:0000313" key="8">
    <source>
        <dbReference type="Proteomes" id="UP000001137"/>
    </source>
</evidence>
<keyword evidence="3 6" id="KW-0663">Pyridoxal phosphate</keyword>
<proteinExistence type="inferred from homology"/>
<keyword evidence="7" id="KW-0808">Transferase</keyword>
<dbReference type="KEGG" id="cma:Cmaq_0284"/>
<dbReference type="InterPro" id="IPR015421">
    <property type="entry name" value="PyrdxlP-dep_Trfase_major"/>
</dbReference>
<comment type="similarity">
    <text evidence="6">Belongs to the class-III pyridoxal-phosphate-dependent aminotransferase family.</text>
</comment>
<evidence type="ECO:0000256" key="6">
    <source>
        <dbReference type="RuleBase" id="RU003560"/>
    </source>
</evidence>
<dbReference type="STRING" id="397948.Cmaq_0284"/>
<dbReference type="SUPFAM" id="SSF53383">
    <property type="entry name" value="PLP-dependent transferases"/>
    <property type="match status" value="1"/>
</dbReference>